<dbReference type="Proteomes" id="UP001165367">
    <property type="component" value="Unassembled WGS sequence"/>
</dbReference>
<sequence length="159" mass="18919">MTQDTNLHFIRERISELKNAIMYNNSQDVLRVQNNIAEAVEVDKEGVLWFTIKRPAGYMQQCEQVFPARLNFYRKGFDYRVEVSGKATVVNYMYNGHKEDIVLLRMDMNEVEYTEPNAEKAESQIEKYVKQAYSWFLRTFSLEHREQSVFPKVQHSTYE</sequence>
<gene>
    <name evidence="1" type="ORF">LZZ85_22910</name>
</gene>
<reference evidence="1" key="1">
    <citation type="submission" date="2022-01" db="EMBL/GenBank/DDBJ databases">
        <authorList>
            <person name="Jo J.-H."/>
            <person name="Im W.-T."/>
        </authorList>
    </citation>
    <scope>NUCLEOTIDE SEQUENCE</scope>
    <source>
        <strain evidence="1">NA20</strain>
    </source>
</reference>
<keyword evidence="2" id="KW-1185">Reference proteome</keyword>
<evidence type="ECO:0000313" key="1">
    <source>
        <dbReference type="EMBL" id="MCG2617165.1"/>
    </source>
</evidence>
<comment type="caution">
    <text evidence="1">The sequence shown here is derived from an EMBL/GenBank/DDBJ whole genome shotgun (WGS) entry which is preliminary data.</text>
</comment>
<accession>A0ABS9KXW5</accession>
<name>A0ABS9KXW5_9BACT</name>
<dbReference type="RefSeq" id="WP_237875702.1">
    <property type="nucleotide sequence ID" value="NZ_JAKLTR010000018.1"/>
</dbReference>
<organism evidence="1 2">
    <name type="scientific">Terrimonas ginsenosidimutans</name>
    <dbReference type="NCBI Taxonomy" id="2908004"/>
    <lineage>
        <taxon>Bacteria</taxon>
        <taxon>Pseudomonadati</taxon>
        <taxon>Bacteroidota</taxon>
        <taxon>Chitinophagia</taxon>
        <taxon>Chitinophagales</taxon>
        <taxon>Chitinophagaceae</taxon>
        <taxon>Terrimonas</taxon>
    </lineage>
</organism>
<protein>
    <submittedName>
        <fullName evidence="1">Uncharacterized protein</fullName>
    </submittedName>
</protein>
<evidence type="ECO:0000313" key="2">
    <source>
        <dbReference type="Proteomes" id="UP001165367"/>
    </source>
</evidence>
<proteinExistence type="predicted"/>
<dbReference type="EMBL" id="JAKLTR010000018">
    <property type="protein sequence ID" value="MCG2617165.1"/>
    <property type="molecule type" value="Genomic_DNA"/>
</dbReference>